<sequence>MTLFSDNGSRLYVTVHGEGNRTTVILTGELDMSNEAPLAQLLDTAMGGDTKHLDVQMAELWFVDVAGVRLLLRAHQLGADRGVEVKACDPLPHIVWLLHIIDDAAVLLGVNAPGDMTPYPDGPPPAPRVDEPVDEDSPVPMADAREERDRRADERDRRADEREEQADDRDRLAQERDRLVDERQHRASEHQRWEDIREELADVRERALERREKDL</sequence>
<dbReference type="Proteomes" id="UP000598146">
    <property type="component" value="Unassembled WGS sequence"/>
</dbReference>
<dbReference type="CDD" id="cd07043">
    <property type="entry name" value="STAS_anti-anti-sigma_factors"/>
    <property type="match status" value="1"/>
</dbReference>
<reference evidence="3" key="1">
    <citation type="submission" date="2020-11" db="EMBL/GenBank/DDBJ databases">
        <title>Isolation and identification of active actinomycetes.</title>
        <authorList>
            <person name="Sun X."/>
        </authorList>
    </citation>
    <scope>NUCLEOTIDE SEQUENCE</scope>
    <source>
        <strain evidence="3">NEAU-A11</strain>
    </source>
</reference>
<dbReference type="InterPro" id="IPR036513">
    <property type="entry name" value="STAS_dom_sf"/>
</dbReference>
<dbReference type="EMBL" id="JADQTO010000035">
    <property type="protein sequence ID" value="MBG0568206.1"/>
    <property type="molecule type" value="Genomic_DNA"/>
</dbReference>
<gene>
    <name evidence="3" type="ORF">I4J89_42950</name>
</gene>
<dbReference type="InterPro" id="IPR002645">
    <property type="entry name" value="STAS_dom"/>
</dbReference>
<name>A0A931CJE4_9ACTN</name>
<evidence type="ECO:0000313" key="4">
    <source>
        <dbReference type="Proteomes" id="UP000598146"/>
    </source>
</evidence>
<dbReference type="Gene3D" id="3.30.750.24">
    <property type="entry name" value="STAS domain"/>
    <property type="match status" value="1"/>
</dbReference>
<evidence type="ECO:0000313" key="3">
    <source>
        <dbReference type="EMBL" id="MBG0568206.1"/>
    </source>
</evidence>
<keyword evidence="4" id="KW-1185">Reference proteome</keyword>
<dbReference type="Pfam" id="PF13466">
    <property type="entry name" value="STAS_2"/>
    <property type="match status" value="1"/>
</dbReference>
<accession>A0A931CJE4</accession>
<feature type="region of interest" description="Disordered" evidence="1">
    <location>
        <begin position="116"/>
        <end position="198"/>
    </location>
</feature>
<protein>
    <submittedName>
        <fullName evidence="3">STAS domain-containing protein</fullName>
    </submittedName>
</protein>
<feature type="compositionally biased region" description="Basic and acidic residues" evidence="1">
    <location>
        <begin position="168"/>
        <end position="198"/>
    </location>
</feature>
<dbReference type="InterPro" id="IPR058548">
    <property type="entry name" value="MlaB-like_STAS"/>
</dbReference>
<dbReference type="SUPFAM" id="SSF52091">
    <property type="entry name" value="SpoIIaa-like"/>
    <property type="match status" value="1"/>
</dbReference>
<comment type="caution">
    <text evidence="3">The sequence shown here is derived from an EMBL/GenBank/DDBJ whole genome shotgun (WGS) entry which is preliminary data.</text>
</comment>
<dbReference type="PROSITE" id="PS50801">
    <property type="entry name" value="STAS"/>
    <property type="match status" value="1"/>
</dbReference>
<evidence type="ECO:0000259" key="2">
    <source>
        <dbReference type="PROSITE" id="PS50801"/>
    </source>
</evidence>
<proteinExistence type="predicted"/>
<organism evidence="3 4">
    <name type="scientific">Actinoplanes aureus</name>
    <dbReference type="NCBI Taxonomy" id="2792083"/>
    <lineage>
        <taxon>Bacteria</taxon>
        <taxon>Bacillati</taxon>
        <taxon>Actinomycetota</taxon>
        <taxon>Actinomycetes</taxon>
        <taxon>Micromonosporales</taxon>
        <taxon>Micromonosporaceae</taxon>
        <taxon>Actinoplanes</taxon>
    </lineage>
</organism>
<feature type="compositionally biased region" description="Basic and acidic residues" evidence="1">
    <location>
        <begin position="143"/>
        <end position="161"/>
    </location>
</feature>
<evidence type="ECO:0000256" key="1">
    <source>
        <dbReference type="SAM" id="MobiDB-lite"/>
    </source>
</evidence>
<feature type="domain" description="STAS" evidence="2">
    <location>
        <begin position="11"/>
        <end position="85"/>
    </location>
</feature>
<dbReference type="AlphaFoldDB" id="A0A931CJE4"/>
<dbReference type="RefSeq" id="WP_196419980.1">
    <property type="nucleotide sequence ID" value="NZ_JADQTO010000035.1"/>
</dbReference>